<dbReference type="RefSeq" id="WP_047005387.1">
    <property type="nucleotide sequence ID" value="NZ_CP018097.1"/>
</dbReference>
<comment type="caution">
    <text evidence="1">The sequence shown here is derived from an EMBL/GenBank/DDBJ whole genome shotgun (WGS) entry which is preliminary data.</text>
</comment>
<reference evidence="1 2" key="1">
    <citation type="submission" date="2015-04" db="EMBL/GenBank/DDBJ databases">
        <title>The draft genome sequence of Erythrobacr gangjinensis K7-2.</title>
        <authorList>
            <person name="Zhuang L."/>
            <person name="Liu Y."/>
            <person name="Shao Z."/>
        </authorList>
    </citation>
    <scope>NUCLEOTIDE SEQUENCE [LARGE SCALE GENOMIC DNA]</scope>
    <source>
        <strain evidence="1 2">K7-2</strain>
    </source>
</reference>
<dbReference type="Proteomes" id="UP000053070">
    <property type="component" value="Unassembled WGS sequence"/>
</dbReference>
<sequence length="309" mass="33467">MEAARTLVGGLFRGAPPLFVTVLILSAAGTFIVVALPDVFGFSNVLIIPGLILSACVTVFYFCALYGVFAYWIAPRLAFTERMSGRGRAIFAWASIALLITATPLALQGLAQWRLYSLSVDELIPETPVEPTGDVRIEDSGGGTVCHFTCRRLLRQPGVRSVTVARYDSVPMHELIEGELAFRDVFTTSWMLRSTPACRMGSEAPRYGNDPCVVERPVTANVDTLIRMGGEHREGSGILGTSTNAWGSLSLIRQGGTLRALTYKAETIAPTIPMILAPSCGDVWTPDICFTETRLHGGEALPLERLVAM</sequence>
<proteinExistence type="predicted"/>
<keyword evidence="2" id="KW-1185">Reference proteome</keyword>
<dbReference type="EMBL" id="LBHC01000001">
    <property type="protein sequence ID" value="KLE32536.1"/>
    <property type="molecule type" value="Genomic_DNA"/>
</dbReference>
<accession>A0A0G9MP84</accession>
<dbReference type="AlphaFoldDB" id="A0A0G9MP84"/>
<dbReference type="STRING" id="502682.BMF35_a1466"/>
<gene>
    <name evidence="1" type="ORF">AAW01_00215</name>
</gene>
<protein>
    <submittedName>
        <fullName evidence="1">Uncharacterized protein</fullName>
    </submittedName>
</protein>
<dbReference type="KEGG" id="egn:BMF35_a1466"/>
<evidence type="ECO:0000313" key="1">
    <source>
        <dbReference type="EMBL" id="KLE32536.1"/>
    </source>
</evidence>
<organism evidence="1 2">
    <name type="scientific">Aurantiacibacter gangjinensis</name>
    <dbReference type="NCBI Taxonomy" id="502682"/>
    <lineage>
        <taxon>Bacteria</taxon>
        <taxon>Pseudomonadati</taxon>
        <taxon>Pseudomonadota</taxon>
        <taxon>Alphaproteobacteria</taxon>
        <taxon>Sphingomonadales</taxon>
        <taxon>Erythrobacteraceae</taxon>
        <taxon>Aurantiacibacter</taxon>
    </lineage>
</organism>
<evidence type="ECO:0000313" key="2">
    <source>
        <dbReference type="Proteomes" id="UP000053070"/>
    </source>
</evidence>
<dbReference type="PATRIC" id="fig|502682.8.peg.43"/>
<name>A0A0G9MP84_9SPHN</name>